<evidence type="ECO:0000256" key="2">
    <source>
        <dbReference type="ARBA" id="ARBA00022692"/>
    </source>
</evidence>
<evidence type="ECO:0000256" key="1">
    <source>
        <dbReference type="ARBA" id="ARBA00004141"/>
    </source>
</evidence>
<evidence type="ECO:0000313" key="7">
    <source>
        <dbReference type="EMBL" id="MDV0609068.1"/>
    </source>
</evidence>
<feature type="transmembrane region" description="Helical" evidence="6">
    <location>
        <begin position="116"/>
        <end position="133"/>
    </location>
</feature>
<protein>
    <submittedName>
        <fullName evidence="7">Uncharacterized protein</fullName>
    </submittedName>
</protein>
<sequence>MLFFAGNKALAEPTSVSAVNSTPMGNTVQSSQASSPVQKSNPLPQSGTKQIVWLSDYEFWLSASVLIFGLLLFVAEIYIIRTTATFNPEQAIKLVAVSLIIISTLFIITAGFSSQQIAPAMGLFGTVAGYMLGKYQNSNEEKRS</sequence>
<reference evidence="7" key="1">
    <citation type="submission" date="2023-10" db="EMBL/GenBank/DDBJ databases">
        <title>Surveillance and assessment of the effects of hospital wastewater treatment on clearance of pathogenic bacterial and antimicrobial resistance genes.</title>
        <authorList>
            <person name="Wu Y."/>
        </authorList>
    </citation>
    <scope>NUCLEOTIDE SEQUENCE</scope>
    <source>
        <strain evidence="7">23-M-SY-8</strain>
    </source>
</reference>
<dbReference type="GO" id="GO:0016020">
    <property type="term" value="C:membrane"/>
    <property type="evidence" value="ECO:0007669"/>
    <property type="project" value="UniProtKB-SubCell"/>
</dbReference>
<comment type="caution">
    <text evidence="7">The sequence shown here is derived from an EMBL/GenBank/DDBJ whole genome shotgun (WGS) entry which is preliminary data.</text>
</comment>
<evidence type="ECO:0000256" key="6">
    <source>
        <dbReference type="SAM" id="Phobius"/>
    </source>
</evidence>
<keyword evidence="2 6" id="KW-0812">Transmembrane</keyword>
<dbReference type="AlphaFoldDB" id="A0AAE4SG70"/>
<feature type="transmembrane region" description="Helical" evidence="6">
    <location>
        <begin position="91"/>
        <end position="110"/>
    </location>
</feature>
<name>A0AAE4SG70_9ENTR</name>
<evidence type="ECO:0000256" key="3">
    <source>
        <dbReference type="ARBA" id="ARBA00022989"/>
    </source>
</evidence>
<keyword evidence="3 6" id="KW-1133">Transmembrane helix</keyword>
<evidence type="ECO:0000313" key="8">
    <source>
        <dbReference type="Proteomes" id="UP001187239"/>
    </source>
</evidence>
<keyword evidence="4 6" id="KW-0472">Membrane</keyword>
<dbReference type="InterPro" id="IPR035952">
    <property type="entry name" value="Rhomboid-like_sf"/>
</dbReference>
<feature type="region of interest" description="Disordered" evidence="5">
    <location>
        <begin position="23"/>
        <end position="44"/>
    </location>
</feature>
<evidence type="ECO:0000256" key="5">
    <source>
        <dbReference type="SAM" id="MobiDB-lite"/>
    </source>
</evidence>
<dbReference type="RefSeq" id="WP_316938092.1">
    <property type="nucleotide sequence ID" value="NZ_JAWHXQ010000001.1"/>
</dbReference>
<proteinExistence type="predicted"/>
<gene>
    <name evidence="7" type="ORF">RZO73_00710</name>
</gene>
<dbReference type="EMBL" id="JAWHXQ010000001">
    <property type="protein sequence ID" value="MDV0609068.1"/>
    <property type="molecule type" value="Genomic_DNA"/>
</dbReference>
<evidence type="ECO:0000256" key="4">
    <source>
        <dbReference type="ARBA" id="ARBA00023136"/>
    </source>
</evidence>
<accession>A0AAE4SG70</accession>
<feature type="transmembrane region" description="Helical" evidence="6">
    <location>
        <begin position="59"/>
        <end position="79"/>
    </location>
</feature>
<dbReference type="SUPFAM" id="SSF144091">
    <property type="entry name" value="Rhomboid-like"/>
    <property type="match status" value="1"/>
</dbReference>
<dbReference type="Proteomes" id="UP001187239">
    <property type="component" value="Unassembled WGS sequence"/>
</dbReference>
<comment type="subcellular location">
    <subcellularLocation>
        <location evidence="1">Membrane</location>
        <topology evidence="1">Multi-pass membrane protein</topology>
    </subcellularLocation>
</comment>
<organism evidence="7 8">
    <name type="scientific">Klebsiella quasipneumoniae subsp. similipneumoniae</name>
    <dbReference type="NCBI Taxonomy" id="1463164"/>
    <lineage>
        <taxon>Bacteria</taxon>
        <taxon>Pseudomonadati</taxon>
        <taxon>Pseudomonadota</taxon>
        <taxon>Gammaproteobacteria</taxon>
        <taxon>Enterobacterales</taxon>
        <taxon>Enterobacteriaceae</taxon>
        <taxon>Klebsiella/Raoultella group</taxon>
        <taxon>Klebsiella</taxon>
        <taxon>Klebsiella pneumoniae complex</taxon>
    </lineage>
</organism>